<sequence>MNKKGAFLSINFHRKTVERFKGFCQKHGASYTDTVEHMMDFFDRYQISPMVDYGQNLWDMEGNIKKRINAVIAIIKDVEKHQTKPTNAMMLSLFEQTPREEEGQPELLLEETTEVQDVDNHFTTPEDSPAQSKTHPGMELMTARKDLGNLISRIRAVSTGLGKKKLQLDMGMEEFEALKETYNNNTK</sequence>
<evidence type="ECO:0000313" key="1">
    <source>
        <dbReference type="EMBL" id="NAY91411.1"/>
    </source>
</evidence>
<protein>
    <submittedName>
        <fullName evidence="1">Uncharacterized protein</fullName>
    </submittedName>
</protein>
<accession>A0A964TDC6</accession>
<dbReference type="EMBL" id="JAAABI010000002">
    <property type="protein sequence ID" value="NAY91411.1"/>
    <property type="molecule type" value="Genomic_DNA"/>
</dbReference>
<evidence type="ECO:0000313" key="2">
    <source>
        <dbReference type="Proteomes" id="UP000667650"/>
    </source>
</evidence>
<gene>
    <name evidence="1" type="ORF">GTQ34_05715</name>
</gene>
<dbReference type="RefSeq" id="WP_166522836.1">
    <property type="nucleotide sequence ID" value="NZ_JAAABI010000002.1"/>
</dbReference>
<dbReference type="Proteomes" id="UP000667650">
    <property type="component" value="Unassembled WGS sequence"/>
</dbReference>
<dbReference type="NCBIfam" id="NF041200">
    <property type="entry name" value="mob_BfmA_Nterm"/>
    <property type="match status" value="1"/>
</dbReference>
<keyword evidence="2" id="KW-1185">Reference proteome</keyword>
<name>A0A964TDC6_9FLAO</name>
<organism evidence="1 2">
    <name type="scientific">Flagellimonas ochracea</name>
    <dbReference type="NCBI Taxonomy" id="2696472"/>
    <lineage>
        <taxon>Bacteria</taxon>
        <taxon>Pseudomonadati</taxon>
        <taxon>Bacteroidota</taxon>
        <taxon>Flavobacteriia</taxon>
        <taxon>Flavobacteriales</taxon>
        <taxon>Flavobacteriaceae</taxon>
        <taxon>Flagellimonas</taxon>
    </lineage>
</organism>
<reference evidence="1" key="1">
    <citation type="submission" date="2020-01" db="EMBL/GenBank/DDBJ databases">
        <title>Muricauda ochracea sp. nov., isolated from a tidal flat of Garorim bay in Korea.</title>
        <authorList>
            <person name="Kim D."/>
            <person name="Yoo Y."/>
            <person name="Kim J.-J."/>
        </authorList>
    </citation>
    <scope>NUCLEOTIDE SEQUENCE</scope>
    <source>
        <strain evidence="1">JGD-17</strain>
    </source>
</reference>
<proteinExistence type="predicted"/>
<dbReference type="InterPro" id="IPR048012">
    <property type="entry name" value="BfmA-like_N"/>
</dbReference>
<comment type="caution">
    <text evidence="1">The sequence shown here is derived from an EMBL/GenBank/DDBJ whole genome shotgun (WGS) entry which is preliminary data.</text>
</comment>
<dbReference type="AlphaFoldDB" id="A0A964TDC6"/>